<dbReference type="AlphaFoldDB" id="A0A9P6PM87"/>
<evidence type="ECO:0000259" key="1">
    <source>
        <dbReference type="Pfam" id="PF13087"/>
    </source>
</evidence>
<dbReference type="GO" id="GO:0031048">
    <property type="term" value="P:regulatory ncRNA-mediated heterochromatin formation"/>
    <property type="evidence" value="ECO:0007669"/>
    <property type="project" value="TreeGrafter"/>
</dbReference>
<name>A0A9P6PM87_9FUNG</name>
<comment type="caution">
    <text evidence="2">The sequence shown here is derived from an EMBL/GenBank/DDBJ whole genome shotgun (WGS) entry which is preliminary data.</text>
</comment>
<dbReference type="PANTHER" id="PTHR10887">
    <property type="entry name" value="DNA2/NAM7 HELICASE FAMILY"/>
    <property type="match status" value="1"/>
</dbReference>
<accession>A0A9P6PM87</accession>
<evidence type="ECO:0000313" key="3">
    <source>
        <dbReference type="Proteomes" id="UP000726737"/>
    </source>
</evidence>
<dbReference type="InterPro" id="IPR045055">
    <property type="entry name" value="DNA2/NAM7-like"/>
</dbReference>
<dbReference type="SUPFAM" id="SSF52540">
    <property type="entry name" value="P-loop containing nucleoside triphosphate hydrolases"/>
    <property type="match status" value="1"/>
</dbReference>
<dbReference type="EMBL" id="JAAAJA010000931">
    <property type="protein sequence ID" value="KAG0248739.1"/>
    <property type="molecule type" value="Genomic_DNA"/>
</dbReference>
<dbReference type="GO" id="GO:0031380">
    <property type="term" value="C:nuclear RNA-directed RNA polymerase complex"/>
    <property type="evidence" value="ECO:0007669"/>
    <property type="project" value="TreeGrafter"/>
</dbReference>
<feature type="non-terminal residue" evidence="2">
    <location>
        <position position="178"/>
    </location>
</feature>
<dbReference type="Gene3D" id="3.40.50.300">
    <property type="entry name" value="P-loop containing nucleotide triphosphate hydrolases"/>
    <property type="match status" value="1"/>
</dbReference>
<feature type="domain" description="DNA2/NAM7 helicase-like C-terminal" evidence="1">
    <location>
        <begin position="54"/>
        <end position="122"/>
    </location>
</feature>
<sequence length="178" mass="20162">LSKLRDCLRDSFAVVIDERDQEQLDQNDIDNEEKNELMNNKVASPAPRVGFKNVALQKRLTLRTIDNYQGEEAKIVIITLVRSNVRQKGSASSNRIGFLKSPNRTNVLLSRAQHGMFIIGNANLMNNPKNGIWPTVINELRREGRIGKGFPIYCKNHPETENIVMTPEAIFTTQVMSL</sequence>
<dbReference type="InterPro" id="IPR047187">
    <property type="entry name" value="SF1_C_Upf1"/>
</dbReference>
<keyword evidence="3" id="KW-1185">Reference proteome</keyword>
<dbReference type="InterPro" id="IPR041679">
    <property type="entry name" value="DNA2/NAM7-like_C"/>
</dbReference>
<dbReference type="Proteomes" id="UP000726737">
    <property type="component" value="Unassembled WGS sequence"/>
</dbReference>
<organism evidence="2 3">
    <name type="scientific">Mortierella polycephala</name>
    <dbReference type="NCBI Taxonomy" id="41804"/>
    <lineage>
        <taxon>Eukaryota</taxon>
        <taxon>Fungi</taxon>
        <taxon>Fungi incertae sedis</taxon>
        <taxon>Mucoromycota</taxon>
        <taxon>Mortierellomycotina</taxon>
        <taxon>Mortierellomycetes</taxon>
        <taxon>Mortierellales</taxon>
        <taxon>Mortierellaceae</taxon>
        <taxon>Mortierella</taxon>
    </lineage>
</organism>
<dbReference type="PANTHER" id="PTHR10887:SF445">
    <property type="entry name" value="NFX1-TYPE ZINC FINGER-CONTAINING PROTEIN 1"/>
    <property type="match status" value="1"/>
</dbReference>
<gene>
    <name evidence="2" type="ORF">BG011_009971</name>
</gene>
<dbReference type="OrthoDB" id="2423195at2759"/>
<dbReference type="InterPro" id="IPR027417">
    <property type="entry name" value="P-loop_NTPase"/>
</dbReference>
<evidence type="ECO:0000313" key="2">
    <source>
        <dbReference type="EMBL" id="KAG0248739.1"/>
    </source>
</evidence>
<protein>
    <recommendedName>
        <fullName evidence="1">DNA2/NAM7 helicase-like C-terminal domain-containing protein</fullName>
    </recommendedName>
</protein>
<reference evidence="2" key="1">
    <citation type="journal article" date="2020" name="Fungal Divers.">
        <title>Resolving the Mortierellaceae phylogeny through synthesis of multi-gene phylogenetics and phylogenomics.</title>
        <authorList>
            <person name="Vandepol N."/>
            <person name="Liber J."/>
            <person name="Desiro A."/>
            <person name="Na H."/>
            <person name="Kennedy M."/>
            <person name="Barry K."/>
            <person name="Grigoriev I.V."/>
            <person name="Miller A.N."/>
            <person name="O'Donnell K."/>
            <person name="Stajich J.E."/>
            <person name="Bonito G."/>
        </authorList>
    </citation>
    <scope>NUCLEOTIDE SEQUENCE</scope>
    <source>
        <strain evidence="2">KOD948</strain>
    </source>
</reference>
<proteinExistence type="predicted"/>
<dbReference type="Pfam" id="PF13087">
    <property type="entry name" value="AAA_12"/>
    <property type="match status" value="1"/>
</dbReference>
<dbReference type="CDD" id="cd18808">
    <property type="entry name" value="SF1_C_Upf1"/>
    <property type="match status" value="1"/>
</dbReference>